<accession>A0A1M3KXQ7</accession>
<feature type="signal peptide" evidence="1">
    <location>
        <begin position="1"/>
        <end position="19"/>
    </location>
</feature>
<reference evidence="2 3" key="1">
    <citation type="submission" date="2016-09" db="EMBL/GenBank/DDBJ databases">
        <title>Genome-resolved meta-omics ties microbial dynamics to process performance in biotechnology for thiocyanate degradation.</title>
        <authorList>
            <person name="Kantor R.S."/>
            <person name="Huddy R.J."/>
            <person name="Iyer R."/>
            <person name="Thomas B.C."/>
            <person name="Brown C.T."/>
            <person name="Anantharaman K."/>
            <person name="Tringe S."/>
            <person name="Hettich R.L."/>
            <person name="Harrison S.T."/>
            <person name="Banfield J.F."/>
        </authorList>
    </citation>
    <scope>NUCLEOTIDE SEQUENCE [LARGE SCALE GENOMIC DNA]</scope>
    <source>
        <strain evidence="2">59-99</strain>
    </source>
</reference>
<keyword evidence="1" id="KW-0732">Signal</keyword>
<gene>
    <name evidence="2" type="ORF">BGO89_11755</name>
</gene>
<proteinExistence type="predicted"/>
<evidence type="ECO:0000256" key="1">
    <source>
        <dbReference type="SAM" id="SignalP"/>
    </source>
</evidence>
<name>A0A1M3KXQ7_9BACT</name>
<dbReference type="STRING" id="1895771.BGO89_11755"/>
<evidence type="ECO:0000313" key="3">
    <source>
        <dbReference type="Proteomes" id="UP000184233"/>
    </source>
</evidence>
<comment type="caution">
    <text evidence="2">The sequence shown here is derived from an EMBL/GenBank/DDBJ whole genome shotgun (WGS) entry which is preliminary data.</text>
</comment>
<evidence type="ECO:0000313" key="2">
    <source>
        <dbReference type="EMBL" id="OJX57170.1"/>
    </source>
</evidence>
<dbReference type="Proteomes" id="UP000184233">
    <property type="component" value="Unassembled WGS sequence"/>
</dbReference>
<dbReference type="EMBL" id="MKVH01000024">
    <property type="protein sequence ID" value="OJX57170.1"/>
    <property type="molecule type" value="Genomic_DNA"/>
</dbReference>
<dbReference type="AlphaFoldDB" id="A0A1M3KXQ7"/>
<feature type="chain" id="PRO_5012521949" evidence="1">
    <location>
        <begin position="20"/>
        <end position="198"/>
    </location>
</feature>
<sequence>MLIAIASIVLGTVATSAQSVCTCTPALSITRQITICFNGAQRQVEVTYCNESFCPPSTQITDHCNAQNLPIDARTVIKRICPIGFATTNAQGLMNATIAAIGLCCNNQGGIFECQPSTVYHWIVRWPKCVYFDATGCLEACDDTPCCHALVRFRPNSPTPGRCETTVLTNCSENLECPPSPVNTCIKLDCIYPVTCCW</sequence>
<protein>
    <submittedName>
        <fullName evidence="2">Uncharacterized protein</fullName>
    </submittedName>
</protein>
<organism evidence="2 3">
    <name type="scientific">Candidatus Kapaibacterium thiocyanatum</name>
    <dbReference type="NCBI Taxonomy" id="1895771"/>
    <lineage>
        <taxon>Bacteria</taxon>
        <taxon>Pseudomonadati</taxon>
        <taxon>Candidatus Kapaibacteriota</taxon>
        <taxon>Candidatus Kapaibacteriia</taxon>
        <taxon>Candidatus Kapaibacteriales</taxon>
        <taxon>Candidatus Kapaibacteriaceae</taxon>
        <taxon>Candidatus Kapaibacterium</taxon>
    </lineage>
</organism>